<evidence type="ECO:0000256" key="9">
    <source>
        <dbReference type="ARBA" id="ARBA00023125"/>
    </source>
</evidence>
<organism evidence="14 15">
    <name type="scientific">Bacillus salitolerans</name>
    <dbReference type="NCBI Taxonomy" id="1437434"/>
    <lineage>
        <taxon>Bacteria</taxon>
        <taxon>Bacillati</taxon>
        <taxon>Bacillota</taxon>
        <taxon>Bacilli</taxon>
        <taxon>Bacillales</taxon>
        <taxon>Bacillaceae</taxon>
        <taxon>Bacillus</taxon>
    </lineage>
</organism>
<dbReference type="Gene3D" id="3.70.10.10">
    <property type="match status" value="1"/>
</dbReference>
<keyword evidence="7 10" id="KW-0235">DNA replication</keyword>
<dbReference type="PIRSF" id="PIRSF000804">
    <property type="entry name" value="DNA_pol_III_b"/>
    <property type="match status" value="1"/>
</dbReference>
<keyword evidence="4 10" id="KW-0963">Cytoplasm</keyword>
<keyword evidence="8 10" id="KW-0239">DNA-directed DNA polymerase</keyword>
<sequence length="375" mass="41758">MKFTIDPHVINEGLQKVSKVVSAKVTIPILQGILLDVSNEEIVLTGSDGTETVQYCIPVDGEAVDVVEPGKIVITKQTVEILKKAKKVIHFTTNELSLNVKFARSDFDLNCLDGEEYPKFPVIDLRNPNITLKGEEFSDFVRKTAFAASTSETRPILTGILLNVEDGKSTLVCTDSHRLARISQTCDSDEKFKIVIPAKSLNNAQKVFNMENDVKLYGTETQILLKCGNILFLSRLLEGNYPDTARLIPTEHKSKMTINRKELLDGLEILKELSNSIESTTSGVVKMHINGVCSLSSYQDQRGKGKNDIEYSSYEGEEDFTISFSVKYALEALKSMEAAEVDFLFSGDMRPFLIAPTSTEQVLDELQLILPVRTY</sequence>
<evidence type="ECO:0000256" key="8">
    <source>
        <dbReference type="ARBA" id="ARBA00022932"/>
    </source>
</evidence>
<feature type="domain" description="DNA polymerase III beta sliding clamp central" evidence="12">
    <location>
        <begin position="132"/>
        <end position="243"/>
    </location>
</feature>
<evidence type="ECO:0000256" key="7">
    <source>
        <dbReference type="ARBA" id="ARBA00022705"/>
    </source>
</evidence>
<comment type="subcellular location">
    <subcellularLocation>
        <location evidence="1 10">Cytoplasm</location>
    </subcellularLocation>
</comment>
<dbReference type="Pfam" id="PF00712">
    <property type="entry name" value="DNA_pol3_beta"/>
    <property type="match status" value="1"/>
</dbReference>
<evidence type="ECO:0000259" key="12">
    <source>
        <dbReference type="Pfam" id="PF02767"/>
    </source>
</evidence>
<dbReference type="NCBIfam" id="TIGR00663">
    <property type="entry name" value="dnan"/>
    <property type="match status" value="1"/>
</dbReference>
<comment type="subunit">
    <text evidence="10">Forms a ring-shaped head-to-tail homodimer around DNA.</text>
</comment>
<evidence type="ECO:0000256" key="4">
    <source>
        <dbReference type="ARBA" id="ARBA00022490"/>
    </source>
</evidence>
<dbReference type="InterPro" id="IPR022634">
    <property type="entry name" value="DNA_polIII_beta_N"/>
</dbReference>
<feature type="domain" description="DNA polymerase III beta sliding clamp N-terminal" evidence="11">
    <location>
        <begin position="1"/>
        <end position="120"/>
    </location>
</feature>
<dbReference type="InterPro" id="IPR022637">
    <property type="entry name" value="DNA_polIII_beta_cen"/>
</dbReference>
<evidence type="ECO:0000256" key="2">
    <source>
        <dbReference type="ARBA" id="ARBA00010752"/>
    </source>
</evidence>
<evidence type="ECO:0000259" key="13">
    <source>
        <dbReference type="Pfam" id="PF02768"/>
    </source>
</evidence>
<dbReference type="PANTHER" id="PTHR30478">
    <property type="entry name" value="DNA POLYMERASE III SUBUNIT BETA"/>
    <property type="match status" value="1"/>
</dbReference>
<accession>A0ABW4LM58</accession>
<feature type="domain" description="DNA polymerase III beta sliding clamp C-terminal" evidence="13">
    <location>
        <begin position="246"/>
        <end position="363"/>
    </location>
</feature>
<evidence type="ECO:0000313" key="15">
    <source>
        <dbReference type="Proteomes" id="UP001597214"/>
    </source>
</evidence>
<comment type="similarity">
    <text evidence="2 10">Belongs to the beta sliding clamp family.</text>
</comment>
<comment type="function">
    <text evidence="10">Confers DNA tethering and processivity to DNA polymerases and other proteins. Acts as a clamp, forming a ring around DNA (a reaction catalyzed by the clamp-loading complex) which diffuses in an ATP-independent manner freely and bidirectionally along dsDNA. Initially characterized for its ability to contact the catalytic subunit of DNA polymerase III (Pol III), a complex, multichain enzyme responsible for most of the replicative synthesis in bacteria; Pol III exhibits 3'-5' exonuclease proofreading activity. The beta chain is required for initiation of replication as well as for processivity of DNA replication.</text>
</comment>
<dbReference type="InterPro" id="IPR046938">
    <property type="entry name" value="DNA_clamp_sf"/>
</dbReference>
<keyword evidence="5 10" id="KW-0808">Transferase</keyword>
<keyword evidence="9" id="KW-0238">DNA-binding</keyword>
<evidence type="ECO:0000259" key="11">
    <source>
        <dbReference type="Pfam" id="PF00712"/>
    </source>
</evidence>
<dbReference type="Proteomes" id="UP001597214">
    <property type="component" value="Unassembled WGS sequence"/>
</dbReference>
<reference evidence="15" key="1">
    <citation type="journal article" date="2019" name="Int. J. Syst. Evol. Microbiol.">
        <title>The Global Catalogue of Microorganisms (GCM) 10K type strain sequencing project: providing services to taxonomists for standard genome sequencing and annotation.</title>
        <authorList>
            <consortium name="The Broad Institute Genomics Platform"/>
            <consortium name="The Broad Institute Genome Sequencing Center for Infectious Disease"/>
            <person name="Wu L."/>
            <person name="Ma J."/>
        </authorList>
    </citation>
    <scope>NUCLEOTIDE SEQUENCE [LARGE SCALE GENOMIC DNA]</scope>
    <source>
        <strain evidence="15">CCUG 49339</strain>
    </source>
</reference>
<keyword evidence="15" id="KW-1185">Reference proteome</keyword>
<proteinExistence type="inferred from homology"/>
<dbReference type="GO" id="GO:0003887">
    <property type="term" value="F:DNA-directed DNA polymerase activity"/>
    <property type="evidence" value="ECO:0007669"/>
    <property type="project" value="UniProtKB-EC"/>
</dbReference>
<comment type="caution">
    <text evidence="14">The sequence shown here is derived from an EMBL/GenBank/DDBJ whole genome shotgun (WGS) entry which is preliminary data.</text>
</comment>
<dbReference type="InterPro" id="IPR001001">
    <property type="entry name" value="DNA_polIII_beta"/>
</dbReference>
<dbReference type="RefSeq" id="WP_377927413.1">
    <property type="nucleotide sequence ID" value="NZ_JBHUEM010000005.1"/>
</dbReference>
<evidence type="ECO:0000256" key="10">
    <source>
        <dbReference type="PIRNR" id="PIRNR000804"/>
    </source>
</evidence>
<dbReference type="InterPro" id="IPR022635">
    <property type="entry name" value="DNA_polIII_beta_C"/>
</dbReference>
<evidence type="ECO:0000256" key="3">
    <source>
        <dbReference type="ARBA" id="ARBA00021035"/>
    </source>
</evidence>
<dbReference type="Gene3D" id="3.10.150.10">
    <property type="entry name" value="DNA Polymerase III, subunit A, domain 2"/>
    <property type="match status" value="1"/>
</dbReference>
<evidence type="ECO:0000256" key="1">
    <source>
        <dbReference type="ARBA" id="ARBA00004496"/>
    </source>
</evidence>
<dbReference type="Pfam" id="PF02767">
    <property type="entry name" value="DNA_pol3_beta_2"/>
    <property type="match status" value="1"/>
</dbReference>
<protein>
    <recommendedName>
        <fullName evidence="3 10">Beta sliding clamp</fullName>
    </recommendedName>
</protein>
<name>A0ABW4LM58_9BACI</name>
<evidence type="ECO:0000313" key="14">
    <source>
        <dbReference type="EMBL" id="MFD1736265.1"/>
    </source>
</evidence>
<evidence type="ECO:0000256" key="5">
    <source>
        <dbReference type="ARBA" id="ARBA00022679"/>
    </source>
</evidence>
<dbReference type="Pfam" id="PF02768">
    <property type="entry name" value="DNA_pol3_beta_3"/>
    <property type="match status" value="1"/>
</dbReference>
<evidence type="ECO:0000256" key="6">
    <source>
        <dbReference type="ARBA" id="ARBA00022695"/>
    </source>
</evidence>
<dbReference type="CDD" id="cd00140">
    <property type="entry name" value="beta_clamp"/>
    <property type="match status" value="1"/>
</dbReference>
<dbReference type="SMART" id="SM00480">
    <property type="entry name" value="POL3Bc"/>
    <property type="match status" value="1"/>
</dbReference>
<dbReference type="EMBL" id="JBHUEM010000005">
    <property type="protein sequence ID" value="MFD1736265.1"/>
    <property type="molecule type" value="Genomic_DNA"/>
</dbReference>
<dbReference type="PANTHER" id="PTHR30478:SF0">
    <property type="entry name" value="BETA SLIDING CLAMP"/>
    <property type="match status" value="1"/>
</dbReference>
<dbReference type="SUPFAM" id="SSF55979">
    <property type="entry name" value="DNA clamp"/>
    <property type="match status" value="3"/>
</dbReference>
<gene>
    <name evidence="14" type="primary">dnaN</name>
    <name evidence="14" type="ORF">ACFSCX_06760</name>
</gene>
<keyword evidence="6 10" id="KW-0548">Nucleotidyltransferase</keyword>